<evidence type="ECO:0000313" key="4">
    <source>
        <dbReference type="EMBL" id="PHX56589.1"/>
    </source>
</evidence>
<dbReference type="OrthoDB" id="458442at2"/>
<name>A0A2G4F4B7_9CYAN</name>
<evidence type="ECO:0000313" key="5">
    <source>
        <dbReference type="Proteomes" id="UP000226442"/>
    </source>
</evidence>
<dbReference type="EMBL" id="NXIB02000017">
    <property type="protein sequence ID" value="PHX56589.1"/>
    <property type="molecule type" value="Genomic_DNA"/>
</dbReference>
<dbReference type="CDD" id="cd07989">
    <property type="entry name" value="LPLAT_AGPAT-like"/>
    <property type="match status" value="1"/>
</dbReference>
<dbReference type="PANTHER" id="PTHR10434">
    <property type="entry name" value="1-ACYL-SN-GLYCEROL-3-PHOSPHATE ACYLTRANSFERASE"/>
    <property type="match status" value="1"/>
</dbReference>
<evidence type="ECO:0000256" key="2">
    <source>
        <dbReference type="ARBA" id="ARBA00023315"/>
    </source>
</evidence>
<proteinExistence type="predicted"/>
<evidence type="ECO:0000256" key="1">
    <source>
        <dbReference type="ARBA" id="ARBA00022679"/>
    </source>
</evidence>
<dbReference type="RefSeq" id="WP_096831024.1">
    <property type="nucleotide sequence ID" value="NZ_NXIB02000017.1"/>
</dbReference>
<dbReference type="GO" id="GO:0006654">
    <property type="term" value="P:phosphatidic acid biosynthetic process"/>
    <property type="evidence" value="ECO:0007669"/>
    <property type="project" value="TreeGrafter"/>
</dbReference>
<dbReference type="GO" id="GO:0003841">
    <property type="term" value="F:1-acylglycerol-3-phosphate O-acyltransferase activity"/>
    <property type="evidence" value="ECO:0007669"/>
    <property type="project" value="TreeGrafter"/>
</dbReference>
<dbReference type="SMART" id="SM00563">
    <property type="entry name" value="PlsC"/>
    <property type="match status" value="1"/>
</dbReference>
<keyword evidence="1" id="KW-0808">Transferase</keyword>
<dbReference type="AlphaFoldDB" id="A0A2G4F4B7"/>
<dbReference type="PANTHER" id="PTHR10434:SF66">
    <property type="entry name" value="PHOSPHOLIPID_GLYCEROL ACYLTRANSFERASE DOMAIN-CONTAINING PROTEIN"/>
    <property type="match status" value="1"/>
</dbReference>
<dbReference type="Proteomes" id="UP000226442">
    <property type="component" value="Unassembled WGS sequence"/>
</dbReference>
<reference evidence="4" key="1">
    <citation type="submission" date="2017-10" db="EMBL/GenBank/DDBJ databases">
        <title>Draft genome sequence of the planktic cyanobacteria Tychonema bourrellyi isolated from alpine lentic freshwater.</title>
        <authorList>
            <person name="Tett A."/>
            <person name="Armanini F."/>
            <person name="Asnicar F."/>
            <person name="Boscaini A."/>
            <person name="Pasolli E."/>
            <person name="Zolfo M."/>
            <person name="Donati C."/>
            <person name="Salmaso N."/>
            <person name="Segata N."/>
        </authorList>
    </citation>
    <scope>NUCLEOTIDE SEQUENCE</scope>
    <source>
        <strain evidence="4">FEM_GT703</strain>
    </source>
</reference>
<evidence type="ECO:0000259" key="3">
    <source>
        <dbReference type="SMART" id="SM00563"/>
    </source>
</evidence>
<protein>
    <submittedName>
        <fullName evidence="4">1-acyl-sn-glycerol-3-phosphate acyltransferase</fullName>
    </submittedName>
</protein>
<keyword evidence="5" id="KW-1185">Reference proteome</keyword>
<comment type="caution">
    <text evidence="4">The sequence shown here is derived from an EMBL/GenBank/DDBJ whole genome shotgun (WGS) entry which is preliminary data.</text>
</comment>
<sequence>MSPVSAALGEDRTLLISRCLLAGLGTRMFLHQENRIPQESPVLVVSNHRSFLDPVLLTAALGRSIRFACHHYMGQVPVVRELVTSFGAFPLKKPEHRQQHFFDQATALLQNREMVGVFPEGAEPMVNFTQPQTVGKFQRGFAHLALRASVRDLVVLPIAISSFEEQSVRSGLPLKLLSLFDPSEPLFDRPGWHPVIVYKRVNVFVGRPYWITGDRKQQYRGKQAKAVVAELTEHCQGEIAQLLQAG</sequence>
<dbReference type="Pfam" id="PF01553">
    <property type="entry name" value="Acyltransferase"/>
    <property type="match status" value="1"/>
</dbReference>
<dbReference type="InterPro" id="IPR002123">
    <property type="entry name" value="Plipid/glycerol_acylTrfase"/>
</dbReference>
<feature type="domain" description="Phospholipid/glycerol acyltransferase" evidence="3">
    <location>
        <begin position="42"/>
        <end position="163"/>
    </location>
</feature>
<accession>A0A2G4F4B7</accession>
<dbReference type="SUPFAM" id="SSF69593">
    <property type="entry name" value="Glycerol-3-phosphate (1)-acyltransferase"/>
    <property type="match status" value="1"/>
</dbReference>
<organism evidence="4 5">
    <name type="scientific">Tychonema bourrellyi FEM_GT703</name>
    <dbReference type="NCBI Taxonomy" id="2040638"/>
    <lineage>
        <taxon>Bacteria</taxon>
        <taxon>Bacillati</taxon>
        <taxon>Cyanobacteriota</taxon>
        <taxon>Cyanophyceae</taxon>
        <taxon>Oscillatoriophycideae</taxon>
        <taxon>Oscillatoriales</taxon>
        <taxon>Microcoleaceae</taxon>
        <taxon>Tychonema</taxon>
    </lineage>
</organism>
<gene>
    <name evidence="4" type="ORF">CP500_004890</name>
</gene>
<keyword evidence="2 4" id="KW-0012">Acyltransferase</keyword>